<dbReference type="Proteomes" id="UP000621447">
    <property type="component" value="Unassembled WGS sequence"/>
</dbReference>
<dbReference type="InterPro" id="IPR000468">
    <property type="entry name" value="Barstar"/>
</dbReference>
<reference evidence="3 4" key="1">
    <citation type="submission" date="2020-06" db="EMBL/GenBank/DDBJ databases">
        <title>Sphingomonas hominis sp. nov., a member of the Sphingomonas, isolated from the hair of a 22-year-old girl.</title>
        <authorList>
            <person name="Zhang D.-F."/>
            <person name="Cui X.-W."/>
        </authorList>
    </citation>
    <scope>NUCLEOTIDE SEQUENCE [LARGE SCALE GENOMIC DNA]</scope>
    <source>
        <strain evidence="3 4">HHU CXW</strain>
    </source>
</reference>
<evidence type="ECO:0000256" key="1">
    <source>
        <dbReference type="ARBA" id="ARBA00006845"/>
    </source>
</evidence>
<keyword evidence="4" id="KW-1185">Reference proteome</keyword>
<dbReference type="EMBL" id="JABULH010000001">
    <property type="protein sequence ID" value="NTS63571.1"/>
    <property type="molecule type" value="Genomic_DNA"/>
</dbReference>
<dbReference type="RefSeq" id="WP_174191697.1">
    <property type="nucleotide sequence ID" value="NZ_JABULH010000001.1"/>
</dbReference>
<organism evidence="3 4">
    <name type="scientific">Sphingomonas hominis</name>
    <dbReference type="NCBI Taxonomy" id="2741495"/>
    <lineage>
        <taxon>Bacteria</taxon>
        <taxon>Pseudomonadati</taxon>
        <taxon>Pseudomonadota</taxon>
        <taxon>Alphaproteobacteria</taxon>
        <taxon>Sphingomonadales</taxon>
        <taxon>Sphingomonadaceae</taxon>
        <taxon>Sphingomonas</taxon>
    </lineage>
</organism>
<evidence type="ECO:0000259" key="2">
    <source>
        <dbReference type="Pfam" id="PF01337"/>
    </source>
</evidence>
<dbReference type="Pfam" id="PF01337">
    <property type="entry name" value="Barstar"/>
    <property type="match status" value="1"/>
</dbReference>
<dbReference type="Gene3D" id="3.30.370.10">
    <property type="entry name" value="Barstar-like"/>
    <property type="match status" value="1"/>
</dbReference>
<comment type="similarity">
    <text evidence="1">Belongs to the barstar family.</text>
</comment>
<sequence>MTAREITLDAAAWREFRDIYAAMLPALGALDWHGPNLDAVYDALVARHYRVMSGSAAIPNDGAAEVSGDDAGIEQARPLRVTVINTGAASAAVRAYLARLVTVFDDARAKYGVDARLRLA</sequence>
<evidence type="ECO:0000313" key="3">
    <source>
        <dbReference type="EMBL" id="NTS63571.1"/>
    </source>
</evidence>
<feature type="domain" description="Barstar (barnase inhibitor)" evidence="2">
    <location>
        <begin position="5"/>
        <end position="113"/>
    </location>
</feature>
<dbReference type="InterPro" id="IPR035905">
    <property type="entry name" value="Barstar-like_sf"/>
</dbReference>
<dbReference type="SUPFAM" id="SSF52038">
    <property type="entry name" value="Barstar-related"/>
    <property type="match status" value="1"/>
</dbReference>
<gene>
    <name evidence="3" type="ORF">HRV97_00175</name>
</gene>
<comment type="caution">
    <text evidence="3">The sequence shown here is derived from an EMBL/GenBank/DDBJ whole genome shotgun (WGS) entry which is preliminary data.</text>
</comment>
<evidence type="ECO:0000313" key="4">
    <source>
        <dbReference type="Proteomes" id="UP000621447"/>
    </source>
</evidence>
<protein>
    <submittedName>
        <fullName evidence="3">Barstar family protein</fullName>
    </submittedName>
</protein>
<name>A0ABX2JDZ0_9SPHN</name>
<accession>A0ABX2JDZ0</accession>
<proteinExistence type="inferred from homology"/>